<sequence length="471" mass="51250">MTPPSSSGFTLPPPLRPRASSGVLSLPQEESLDLTAILNERASDPTYVTLMPLLQEKVKAPCTLRDFHRYLRALDKARSLHLAPPVYYPTPAPCQDDSGHAVCEVDPLPLSAPESSQEEPLRQPSFSPGYFTTPPLSPCSGASSPESPDFHISVFDEEEFLTMEEAPENGSTTLPTASAPIVSQEAPGPPPGSPTAPKRSVMRKSSMGRTSHRPPPILLIPQSPPSTPSFPASPVTPRSPFSPALPYQDEVDRAVTRFITSSHLLPYTVKDTIVHSLAHSTHPDILMPAIDAALDLLVLPAQSFTQDAVQNLSPPTAHLRVLLASVSLVLGLSLVAILIFSEFSRWWRLIPLPWISVSIGYIVTHAHGIDPMRAWLGLSEPRVAITYRSRLLSGWRECYGSFVSALRGRPYIFLGKPLVTPSSAIQDNRLLMVEEPRILQIQRAKSLLLLGVSSALAGVLWLVILLIPASF</sequence>
<dbReference type="EMBL" id="KZ987802">
    <property type="protein sequence ID" value="RKP14691.1"/>
    <property type="molecule type" value="Genomic_DNA"/>
</dbReference>
<accession>A0A4P9Y8K8</accession>
<feature type="region of interest" description="Disordered" evidence="1">
    <location>
        <begin position="166"/>
        <end position="244"/>
    </location>
</feature>
<dbReference type="PANTHER" id="PTHR39466">
    <property type="entry name" value="RGS DOMAIN-CONTAINING PROTEIN"/>
    <property type="match status" value="1"/>
</dbReference>
<proteinExistence type="predicted"/>
<reference evidence="4" key="1">
    <citation type="journal article" date="2018" name="Nat. Microbiol.">
        <title>Leveraging single-cell genomics to expand the fungal tree of life.</title>
        <authorList>
            <person name="Ahrendt S.R."/>
            <person name="Quandt C.A."/>
            <person name="Ciobanu D."/>
            <person name="Clum A."/>
            <person name="Salamov A."/>
            <person name="Andreopoulos B."/>
            <person name="Cheng J.F."/>
            <person name="Woyke T."/>
            <person name="Pelin A."/>
            <person name="Henrissat B."/>
            <person name="Reynolds N.K."/>
            <person name="Benny G.L."/>
            <person name="Smith M.E."/>
            <person name="James T.Y."/>
            <person name="Grigoriev I.V."/>
        </authorList>
    </citation>
    <scope>NUCLEOTIDE SEQUENCE [LARGE SCALE GENOMIC DNA]</scope>
</reference>
<name>A0A4P9Y8K8_9FUNG</name>
<gene>
    <name evidence="3" type="ORF">BJ684DRAFT_18921</name>
</gene>
<dbReference type="PANTHER" id="PTHR39466:SF1">
    <property type="entry name" value="RGS DOMAIN-CONTAINING PROTEIN"/>
    <property type="match status" value="1"/>
</dbReference>
<keyword evidence="2" id="KW-1133">Transmembrane helix</keyword>
<protein>
    <recommendedName>
        <fullName evidence="5">RGS domain-containing protein</fullName>
    </recommendedName>
</protein>
<evidence type="ECO:0000313" key="3">
    <source>
        <dbReference type="EMBL" id="RKP14691.1"/>
    </source>
</evidence>
<dbReference type="AlphaFoldDB" id="A0A4P9Y8K8"/>
<keyword evidence="2" id="KW-0472">Membrane</keyword>
<feature type="transmembrane region" description="Helical" evidence="2">
    <location>
        <begin position="321"/>
        <end position="340"/>
    </location>
</feature>
<feature type="region of interest" description="Disordered" evidence="1">
    <location>
        <begin position="106"/>
        <end position="150"/>
    </location>
</feature>
<keyword evidence="4" id="KW-1185">Reference proteome</keyword>
<feature type="region of interest" description="Disordered" evidence="1">
    <location>
        <begin position="1"/>
        <end position="26"/>
    </location>
</feature>
<evidence type="ECO:0000256" key="2">
    <source>
        <dbReference type="SAM" id="Phobius"/>
    </source>
</evidence>
<organism evidence="3 4">
    <name type="scientific">Piptocephalis cylindrospora</name>
    <dbReference type="NCBI Taxonomy" id="1907219"/>
    <lineage>
        <taxon>Eukaryota</taxon>
        <taxon>Fungi</taxon>
        <taxon>Fungi incertae sedis</taxon>
        <taxon>Zoopagomycota</taxon>
        <taxon>Zoopagomycotina</taxon>
        <taxon>Zoopagomycetes</taxon>
        <taxon>Zoopagales</taxon>
        <taxon>Piptocephalidaceae</taxon>
        <taxon>Piptocephalis</taxon>
    </lineage>
</organism>
<dbReference type="Proteomes" id="UP000267251">
    <property type="component" value="Unassembled WGS sequence"/>
</dbReference>
<dbReference type="OrthoDB" id="10461800at2759"/>
<evidence type="ECO:0008006" key="5">
    <source>
        <dbReference type="Google" id="ProtNLM"/>
    </source>
</evidence>
<evidence type="ECO:0000313" key="4">
    <source>
        <dbReference type="Proteomes" id="UP000267251"/>
    </source>
</evidence>
<keyword evidence="2" id="KW-0812">Transmembrane</keyword>
<feature type="transmembrane region" description="Helical" evidence="2">
    <location>
        <begin position="447"/>
        <end position="469"/>
    </location>
</feature>
<evidence type="ECO:0000256" key="1">
    <source>
        <dbReference type="SAM" id="MobiDB-lite"/>
    </source>
</evidence>
<feature type="compositionally biased region" description="Pro residues" evidence="1">
    <location>
        <begin position="213"/>
        <end position="228"/>
    </location>
</feature>